<dbReference type="PROSITE" id="PS00847">
    <property type="entry name" value="MCM_1"/>
    <property type="match status" value="1"/>
</dbReference>
<comment type="function">
    <text evidence="19">Acts as component of the MCM2-7 complex (MCM complex) which is the replicative helicase essential for 'once per cell cycle' DNA replication initiation and elongation in eukaryotic cells. The active ATPase sites in the MCM2-7 ring are formed through the interaction surfaces of two neighboring subunits such that a critical structure of a conserved arginine finger motif is provided in trans relative to the ATP-binding site of the Walker A box of the adjacent subunit. The six ATPase active sites, however, are likely to contribute differentially to the complex helicase activity.</text>
</comment>
<dbReference type="Proteomes" id="UP000001073">
    <property type="component" value="Chromosome 7b"/>
</dbReference>
<dbReference type="FunFam" id="3.30.1640.10:FF:000006">
    <property type="entry name" value="DNA helicase"/>
    <property type="match status" value="1"/>
</dbReference>
<reference evidence="21" key="2">
    <citation type="submission" date="2025-08" db="UniProtKB">
        <authorList>
            <consortium name="Ensembl"/>
        </authorList>
    </citation>
    <scope>IDENTIFICATION</scope>
</reference>
<dbReference type="Gene3D" id="3.30.1640.10">
    <property type="entry name" value="mini-chromosome maintenance (MCM) complex, chain A, domain 1"/>
    <property type="match status" value="1"/>
</dbReference>
<evidence type="ECO:0000256" key="4">
    <source>
        <dbReference type="ARBA" id="ARBA00012551"/>
    </source>
</evidence>
<dbReference type="GO" id="GO:0003688">
    <property type="term" value="F:DNA replication origin binding"/>
    <property type="evidence" value="ECO:0007669"/>
    <property type="project" value="UniProtKB-UniRule"/>
</dbReference>
<comment type="catalytic activity">
    <reaction evidence="15">
        <text>ATP + H2O = ADP + phosphate + H(+)</text>
        <dbReference type="Rhea" id="RHEA:13065"/>
        <dbReference type="ChEBI" id="CHEBI:15377"/>
        <dbReference type="ChEBI" id="CHEBI:15378"/>
        <dbReference type="ChEBI" id="CHEBI:30616"/>
        <dbReference type="ChEBI" id="CHEBI:43474"/>
        <dbReference type="ChEBI" id="CHEBI:456216"/>
        <dbReference type="EC" id="3.6.4.12"/>
    </reaction>
    <physiologicalReaction direction="left-to-right" evidence="15">
        <dbReference type="Rhea" id="RHEA:13066"/>
    </physiologicalReaction>
</comment>
<dbReference type="SUPFAM" id="SSF50249">
    <property type="entry name" value="Nucleic acid-binding proteins"/>
    <property type="match status" value="1"/>
</dbReference>
<gene>
    <name evidence="21" type="primary">MCM5</name>
</gene>
<feature type="domain" description="MCM C-terminal AAA(+) ATPase" evidence="20">
    <location>
        <begin position="331"/>
        <end position="529"/>
    </location>
</feature>
<evidence type="ECO:0000256" key="19">
    <source>
        <dbReference type="RuleBase" id="RU368063"/>
    </source>
</evidence>
<proteinExistence type="inferred from homology"/>
<evidence type="ECO:0000256" key="11">
    <source>
        <dbReference type="ARBA" id="ARBA00023125"/>
    </source>
</evidence>
<comment type="subunit">
    <text evidence="16">Component of the MCM2-7 complex. The complex forms a toroidal hexameric ring with the proposed subunit order MCM2-MCM6-MCM4-MCM7-MCM3-MCM5. Component of the CMG helicase complex, a hexameric ring of related MCM2-7 subunits stabilized by CDC45 and the tetrameric GINS complex. Interacts with ANKRD17. Interacts with MCMBP. Interacts with TONSL; the interaction is direct.</text>
</comment>
<evidence type="ECO:0000259" key="20">
    <source>
        <dbReference type="PROSITE" id="PS50051"/>
    </source>
</evidence>
<accession>A0A2I3HJT0</accession>
<dbReference type="SMART" id="SM00350">
    <property type="entry name" value="MCM"/>
    <property type="match status" value="1"/>
</dbReference>
<dbReference type="GO" id="GO:0016887">
    <property type="term" value="F:ATP hydrolysis activity"/>
    <property type="evidence" value="ECO:0007669"/>
    <property type="project" value="RHEA"/>
</dbReference>
<dbReference type="Pfam" id="PF17855">
    <property type="entry name" value="MCM_lid"/>
    <property type="match status" value="1"/>
</dbReference>
<dbReference type="GO" id="GO:0005524">
    <property type="term" value="F:ATP binding"/>
    <property type="evidence" value="ECO:0007669"/>
    <property type="project" value="UniProtKB-UniRule"/>
</dbReference>
<organism evidence="21 22">
    <name type="scientific">Nomascus leucogenys</name>
    <name type="common">Northern white-cheeked gibbon</name>
    <name type="synonym">Hylobates leucogenys</name>
    <dbReference type="NCBI Taxonomy" id="61853"/>
    <lineage>
        <taxon>Eukaryota</taxon>
        <taxon>Metazoa</taxon>
        <taxon>Chordata</taxon>
        <taxon>Craniata</taxon>
        <taxon>Vertebrata</taxon>
        <taxon>Euteleostomi</taxon>
        <taxon>Mammalia</taxon>
        <taxon>Eutheria</taxon>
        <taxon>Euarchontoglires</taxon>
        <taxon>Primates</taxon>
        <taxon>Haplorrhini</taxon>
        <taxon>Catarrhini</taxon>
        <taxon>Hylobatidae</taxon>
        <taxon>Nomascus</taxon>
    </lineage>
</organism>
<dbReference type="Gene3D" id="2.40.50.140">
    <property type="entry name" value="Nucleic acid-binding proteins"/>
    <property type="match status" value="1"/>
</dbReference>
<protein>
    <recommendedName>
        <fullName evidence="17 19">DNA replication licensing factor MCM5</fullName>
        <ecNumber evidence="4 19">3.6.4.12</ecNumber>
    </recommendedName>
</protein>
<evidence type="ECO:0000256" key="9">
    <source>
        <dbReference type="ARBA" id="ARBA00022806"/>
    </source>
</evidence>
<dbReference type="PANTHER" id="PTHR11630:SF42">
    <property type="entry name" value="DNA REPLICATION LICENSING FACTOR MCM5"/>
    <property type="match status" value="1"/>
</dbReference>
<dbReference type="InterPro" id="IPR054125">
    <property type="entry name" value="MCM5_C"/>
</dbReference>
<keyword evidence="7 18" id="KW-0547">Nucleotide-binding</keyword>
<dbReference type="GeneTree" id="ENSGT01150000286966"/>
<keyword evidence="5" id="KW-0158">Chromosome</keyword>
<dbReference type="InterPro" id="IPR012340">
    <property type="entry name" value="NA-bd_OB-fold"/>
</dbReference>
<dbReference type="GO" id="GO:0003697">
    <property type="term" value="F:single-stranded DNA binding"/>
    <property type="evidence" value="ECO:0007669"/>
    <property type="project" value="TreeGrafter"/>
</dbReference>
<dbReference type="PANTHER" id="PTHR11630">
    <property type="entry name" value="DNA REPLICATION LICENSING FACTOR MCM FAMILY MEMBER"/>
    <property type="match status" value="1"/>
</dbReference>
<keyword evidence="6 19" id="KW-0235">DNA replication</keyword>
<dbReference type="FunFam" id="2.20.28.10:FF:000005">
    <property type="entry name" value="DNA helicase"/>
    <property type="match status" value="1"/>
</dbReference>
<evidence type="ECO:0000256" key="14">
    <source>
        <dbReference type="ARBA" id="ARBA00045440"/>
    </source>
</evidence>
<keyword evidence="22" id="KW-1185">Reference proteome</keyword>
<dbReference type="InterPro" id="IPR027925">
    <property type="entry name" value="MCM_N"/>
</dbReference>
<evidence type="ECO:0000256" key="1">
    <source>
        <dbReference type="ARBA" id="ARBA00004123"/>
    </source>
</evidence>
<dbReference type="PRINTS" id="PR01657">
    <property type="entry name" value="MCMFAMILY"/>
</dbReference>
<keyword evidence="12 19" id="KW-0539">Nucleus</keyword>
<evidence type="ECO:0000256" key="3">
    <source>
        <dbReference type="ARBA" id="ARBA00008010"/>
    </source>
</evidence>
<evidence type="ECO:0000256" key="18">
    <source>
        <dbReference type="RuleBase" id="RU004070"/>
    </source>
</evidence>
<keyword evidence="10 18" id="KW-0067">ATP-binding</keyword>
<dbReference type="Pfam" id="PF00493">
    <property type="entry name" value="MCM"/>
    <property type="match status" value="1"/>
</dbReference>
<dbReference type="FunFam" id="3.40.50.300:FF:004699">
    <property type="entry name" value="Minichromosome maintenance complex component 5"/>
    <property type="match status" value="1"/>
</dbReference>
<dbReference type="Pfam" id="PF14551">
    <property type="entry name" value="MCM_N"/>
    <property type="match status" value="1"/>
</dbReference>
<dbReference type="InterPro" id="IPR008048">
    <property type="entry name" value="MCM5"/>
</dbReference>
<keyword evidence="9 19" id="KW-0347">Helicase</keyword>
<dbReference type="Gene3D" id="3.40.50.300">
    <property type="entry name" value="P-loop containing nucleotide triphosphate hydrolases"/>
    <property type="match status" value="1"/>
</dbReference>
<evidence type="ECO:0000256" key="7">
    <source>
        <dbReference type="ARBA" id="ARBA00022741"/>
    </source>
</evidence>
<evidence type="ECO:0000256" key="10">
    <source>
        <dbReference type="ARBA" id="ARBA00022840"/>
    </source>
</evidence>
<dbReference type="GO" id="GO:0000727">
    <property type="term" value="P:double-strand break repair via break-induced replication"/>
    <property type="evidence" value="ECO:0007669"/>
    <property type="project" value="TreeGrafter"/>
</dbReference>
<dbReference type="GO" id="GO:0006270">
    <property type="term" value="P:DNA replication initiation"/>
    <property type="evidence" value="ECO:0007669"/>
    <property type="project" value="UniProtKB-UniRule"/>
</dbReference>
<evidence type="ECO:0000256" key="12">
    <source>
        <dbReference type="ARBA" id="ARBA00023242"/>
    </source>
</evidence>
<dbReference type="InterPro" id="IPR027417">
    <property type="entry name" value="P-loop_NTPase"/>
</dbReference>
<evidence type="ECO:0000256" key="16">
    <source>
        <dbReference type="ARBA" id="ARBA00064829"/>
    </source>
</evidence>
<dbReference type="InterPro" id="IPR018525">
    <property type="entry name" value="MCM_CS"/>
</dbReference>
<comment type="function">
    <text evidence="14">Acts as a component of the MCM2-7 complex (MCM complex) which is the replicative helicase essential for 'once per cell cycle' DNA replication initiation and elongation in eukaryotic cells. Core component of CDC45-MCM-GINS (CMG) helicase, the molecular machine that unwinds template DNA during replication, and around which the replisome is built. The active ATPase sites in the MCM2-7 ring are formed through the interaction surfaces of two neighboring subunits such that a critical structure of a conserved arginine finger motif is provided in trans relative to the ATP-binding site of the Walker A box of the adjacent subunit. The six ATPase active sites, however, are likely to contribute differentially to the complex helicase activity.</text>
</comment>
<dbReference type="Pfam" id="PF21933">
    <property type="entry name" value="MCM5_C"/>
    <property type="match status" value="1"/>
</dbReference>
<dbReference type="SUPFAM" id="SSF52540">
    <property type="entry name" value="P-loop containing nucleoside triphosphate hydrolases"/>
    <property type="match status" value="1"/>
</dbReference>
<evidence type="ECO:0000256" key="6">
    <source>
        <dbReference type="ARBA" id="ARBA00022705"/>
    </source>
</evidence>
<keyword evidence="8 19" id="KW-0378">Hydrolase</keyword>
<dbReference type="GO" id="GO:0017116">
    <property type="term" value="F:single-stranded DNA helicase activity"/>
    <property type="evidence" value="ECO:0007669"/>
    <property type="project" value="TreeGrafter"/>
</dbReference>
<dbReference type="Gene3D" id="2.20.28.10">
    <property type="match status" value="1"/>
</dbReference>
<sequence length="717" mass="80234">MSGFDDPGIFYSDSFGGDAQADEGQARKSQLQRRFKEFLRQYRVGTDRTGFTFKYRDELKRHYNLGEYWIEVEMEDLASFDEDLADYLYKQPAEHLQLLEEAAKEVADEVTRPRPSGEEVLQDIQVMLKSDASPSSIRSLKSDMMSHLVKIPGIIIAASAVRAKATRISIQCRSCRNTLTNIAMRPGLEGYALPRKCNTDQAGRPKCPLDPYFIMPDKCKCVDFQTLKLQELPDAVPHGEMPRHMQLYCDRYLCDKVVPGNRVTIMGIYSIKKFGLTSSRGRDRVGVGIRSSYIRVLGIQVDTDGSGRSFAGAVSPQEEEEFRRLAALPNVYEVISKSIAPSIFGGTDMKKAIACLLFGGSRKRLPDGLTRRGDINLLMLGDPGTAKSQLLKFVEKCSPIGVYTSGKGSSAAGLTASVMRDPSSRNFIMEGGAMVLADGGVVCIDEFDKMREDDRVAIHEAMEQQTISIAKAGITTTLNSRCSVLAAANSVFGRWDETKGEDNIDFMPTILSRFDMIFIVKDEHNEERDVVPHHPVGLHAAVIVLSPLSCRKCGPRLSAEAAEKLKNRYIIMRSGARQHERDSDRRSSIPITVRQLEAIVRIAEALSKMKLQPFATEADVEEALRLFQVSTLDAALSGTLSGVEGFTSQEDQEMLSRIEKQLKRRFAIGSQVSEHSIIKDFTKQKYPEHAIHKVLQLMLRRGEIQHRMQRKVLYRLK</sequence>
<comment type="subcellular location">
    <subcellularLocation>
        <location evidence="2">Chromosome</location>
    </subcellularLocation>
    <subcellularLocation>
        <location evidence="1 19">Nucleus</location>
    </subcellularLocation>
</comment>
<reference evidence="21" key="3">
    <citation type="submission" date="2025-09" db="UniProtKB">
        <authorList>
            <consortium name="Ensembl"/>
        </authorList>
    </citation>
    <scope>IDENTIFICATION</scope>
</reference>
<evidence type="ECO:0000256" key="15">
    <source>
        <dbReference type="ARBA" id="ARBA00048432"/>
    </source>
</evidence>
<keyword evidence="11 18" id="KW-0238">DNA-binding</keyword>
<dbReference type="InterPro" id="IPR041562">
    <property type="entry name" value="MCM_lid"/>
</dbReference>
<dbReference type="EMBL" id="ADFV01024180">
    <property type="status" value="NOT_ANNOTATED_CDS"/>
    <property type="molecule type" value="Genomic_DNA"/>
</dbReference>
<dbReference type="PRINTS" id="PR01661">
    <property type="entry name" value="MCMPROTEIN5"/>
</dbReference>
<evidence type="ECO:0000256" key="5">
    <source>
        <dbReference type="ARBA" id="ARBA00022454"/>
    </source>
</evidence>
<evidence type="ECO:0000256" key="13">
    <source>
        <dbReference type="ARBA" id="ARBA00023306"/>
    </source>
</evidence>
<dbReference type="InterPro" id="IPR033762">
    <property type="entry name" value="MCM_OB"/>
</dbReference>
<evidence type="ECO:0000256" key="2">
    <source>
        <dbReference type="ARBA" id="ARBA00004286"/>
    </source>
</evidence>
<dbReference type="GO" id="GO:0043138">
    <property type="term" value="F:3'-5' DNA helicase activity"/>
    <property type="evidence" value="ECO:0007669"/>
    <property type="project" value="TreeGrafter"/>
</dbReference>
<dbReference type="GO" id="GO:0042555">
    <property type="term" value="C:MCM complex"/>
    <property type="evidence" value="ECO:0007669"/>
    <property type="project" value="UniProtKB-UniRule"/>
</dbReference>
<dbReference type="Pfam" id="PF17207">
    <property type="entry name" value="MCM_OB"/>
    <property type="match status" value="1"/>
</dbReference>
<dbReference type="InterPro" id="IPR001208">
    <property type="entry name" value="MCM_dom"/>
</dbReference>
<dbReference type="EMBL" id="ADFV01024182">
    <property type="status" value="NOT_ANNOTATED_CDS"/>
    <property type="molecule type" value="Genomic_DNA"/>
</dbReference>
<dbReference type="AlphaFoldDB" id="A0A2I3HJT0"/>
<evidence type="ECO:0000256" key="8">
    <source>
        <dbReference type="ARBA" id="ARBA00022801"/>
    </source>
</evidence>
<evidence type="ECO:0000256" key="17">
    <source>
        <dbReference type="ARBA" id="ARBA00073496"/>
    </source>
</evidence>
<dbReference type="GO" id="GO:0005694">
    <property type="term" value="C:chromosome"/>
    <property type="evidence" value="ECO:0007669"/>
    <property type="project" value="UniProtKB-SubCell"/>
</dbReference>
<evidence type="ECO:0000313" key="22">
    <source>
        <dbReference type="Proteomes" id="UP000001073"/>
    </source>
</evidence>
<dbReference type="EMBL" id="ADFV01024181">
    <property type="status" value="NOT_ANNOTATED_CDS"/>
    <property type="molecule type" value="Genomic_DNA"/>
</dbReference>
<dbReference type="EC" id="3.6.4.12" evidence="4 19"/>
<dbReference type="InterPro" id="IPR031327">
    <property type="entry name" value="MCM"/>
</dbReference>
<evidence type="ECO:0000313" key="21">
    <source>
        <dbReference type="Ensembl" id="ENSNLEP00000043903.1"/>
    </source>
</evidence>
<dbReference type="Ensembl" id="ENSNLET00000039776.1">
    <property type="protein sequence ID" value="ENSNLEP00000043903.1"/>
    <property type="gene ID" value="ENSNLEG00000014356.3"/>
</dbReference>
<dbReference type="GO" id="GO:0005634">
    <property type="term" value="C:nucleus"/>
    <property type="evidence" value="ECO:0007669"/>
    <property type="project" value="UniProtKB-SubCell"/>
</dbReference>
<name>A0A2I3HJT0_NOMLE</name>
<dbReference type="PROSITE" id="PS50051">
    <property type="entry name" value="MCM_2"/>
    <property type="match status" value="1"/>
</dbReference>
<reference evidence="21 22" key="1">
    <citation type="submission" date="2012-10" db="EMBL/GenBank/DDBJ databases">
        <authorList>
            <consortium name="Gibbon Genome Sequencing Consortium"/>
        </authorList>
    </citation>
    <scope>NUCLEOTIDE SEQUENCE [LARGE SCALE GENOMIC DNA]</scope>
</reference>
<comment type="similarity">
    <text evidence="3 18">Belongs to the MCM family.</text>
</comment>
<dbReference type="CDD" id="cd17756">
    <property type="entry name" value="MCM5"/>
    <property type="match status" value="1"/>
</dbReference>
<keyword evidence="13 19" id="KW-0131">Cell cycle</keyword>